<feature type="domain" description="UDP N-acetylglucosamine O-acyltransferase C-terminal" evidence="8">
    <location>
        <begin position="180"/>
        <end position="261"/>
    </location>
</feature>
<dbReference type="InterPro" id="IPR018357">
    <property type="entry name" value="Hexapep_transf_CS"/>
</dbReference>
<dbReference type="RefSeq" id="WP_049603664.1">
    <property type="nucleotide sequence ID" value="NZ_CABHPY010000074.1"/>
</dbReference>
<dbReference type="EC" id="2.3.1.129" evidence="9"/>
<dbReference type="Pfam" id="PF00132">
    <property type="entry name" value="Hexapep"/>
    <property type="match status" value="1"/>
</dbReference>
<keyword evidence="10" id="KW-1185">Reference proteome</keyword>
<evidence type="ECO:0000256" key="2">
    <source>
        <dbReference type="ARBA" id="ARBA00022516"/>
    </source>
</evidence>
<keyword evidence="7 9" id="KW-0012">Acyltransferase</keyword>
<evidence type="ECO:0000259" key="8">
    <source>
        <dbReference type="Pfam" id="PF13720"/>
    </source>
</evidence>
<dbReference type="CDD" id="cd03351">
    <property type="entry name" value="LbH_UDP-GlcNAc_AT"/>
    <property type="match status" value="1"/>
</dbReference>
<evidence type="ECO:0000313" key="10">
    <source>
        <dbReference type="Proteomes" id="UP000038647"/>
    </source>
</evidence>
<dbReference type="Gene3D" id="1.20.1180.10">
    <property type="entry name" value="Udp N-acetylglucosamine O-acyltransferase, C-terminal domain"/>
    <property type="match status" value="1"/>
</dbReference>
<proteinExistence type="predicted"/>
<dbReference type="NCBIfam" id="TIGR01852">
    <property type="entry name" value="lipid_A_lpxA"/>
    <property type="match status" value="1"/>
</dbReference>
<keyword evidence="2" id="KW-0444">Lipid biosynthesis</keyword>
<sequence length="262" mass="28324">MIDNTAVIAASAIIEEGAVIGANVQIGHFCFVGSQVIIGAGTVLKSHIVINGITELGQDNHIGQFSSIGEVNQDLKYNGEPTRVIIGNRNVIEQNVTIHRGTIQGSSLTAMGDDNYLMSHVHIGHDCIIGSHCSLASNVGLAGHVELDDFVLIYAASAIHQFCIIGAYAQINLSTCVVQDVPPYVIAQGNRAKPVGVRSQGMSADGINRDEHHAIERAYQLIYHSGKPVADVKDEIDVMAREWQRLRVYNAFFSRSARGIIR</sequence>
<keyword evidence="1" id="KW-0963">Cytoplasm</keyword>
<evidence type="ECO:0000256" key="5">
    <source>
        <dbReference type="ARBA" id="ARBA00022737"/>
    </source>
</evidence>
<keyword evidence="5" id="KW-0677">Repeat</keyword>
<protein>
    <submittedName>
        <fullName evidence="9">Acyl-[acyl-carrier-protein]--udp-N-acetylglucos amine O-acyltransferase</fullName>
        <ecNumber evidence="9">2.3.1.129</ecNumber>
    </submittedName>
</protein>
<dbReference type="PROSITE" id="PS00101">
    <property type="entry name" value="HEXAPEP_TRANSFERASES"/>
    <property type="match status" value="1"/>
</dbReference>
<dbReference type="Pfam" id="PF13720">
    <property type="entry name" value="Acetyltransf_11"/>
    <property type="match status" value="1"/>
</dbReference>
<keyword evidence="6" id="KW-0443">Lipid metabolism</keyword>
<dbReference type="InterPro" id="IPR037157">
    <property type="entry name" value="Acetyltransf_C_sf"/>
</dbReference>
<dbReference type="GO" id="GO:0008780">
    <property type="term" value="F:acyl-[acyl-carrier-protein]-UDP-N-acetylglucosamine O-acyltransferase activity"/>
    <property type="evidence" value="ECO:0007669"/>
    <property type="project" value="UniProtKB-EC"/>
</dbReference>
<comment type="caution">
    <text evidence="9">The sequence shown here is derived from an EMBL/GenBank/DDBJ whole genome shotgun (WGS) entry which is preliminary data.</text>
</comment>
<dbReference type="InterPro" id="IPR029098">
    <property type="entry name" value="Acetyltransf_C"/>
</dbReference>
<evidence type="ECO:0000313" key="9">
    <source>
        <dbReference type="EMBL" id="CNK92457.1"/>
    </source>
</evidence>
<dbReference type="NCBIfam" id="NF003657">
    <property type="entry name" value="PRK05289.1"/>
    <property type="match status" value="1"/>
</dbReference>
<evidence type="ECO:0000256" key="1">
    <source>
        <dbReference type="ARBA" id="ARBA00022490"/>
    </source>
</evidence>
<dbReference type="EMBL" id="CQEH01000006">
    <property type="protein sequence ID" value="CNK92457.1"/>
    <property type="molecule type" value="Genomic_DNA"/>
</dbReference>
<reference evidence="9 10" key="1">
    <citation type="submission" date="2015-03" db="EMBL/GenBank/DDBJ databases">
        <authorList>
            <consortium name="Pathogen Informatics"/>
            <person name="Murphy D."/>
        </authorList>
    </citation>
    <scope>NUCLEOTIDE SEQUENCE [LARGE SCALE GENOMIC DNA]</scope>
    <source>
        <strain evidence="9 10">IP08791</strain>
    </source>
</reference>
<keyword evidence="3" id="KW-0441">Lipid A biosynthesis</keyword>
<dbReference type="PIRSF" id="PIRSF000456">
    <property type="entry name" value="UDP-GlcNAc_acltr"/>
    <property type="match status" value="1"/>
</dbReference>
<gene>
    <name evidence="9" type="primary">lpxA2</name>
    <name evidence="9" type="ORF">ERS137966_01673</name>
</gene>
<dbReference type="PANTHER" id="PTHR43480:SF1">
    <property type="entry name" value="ACYL-[ACYL-CARRIER-PROTEIN]--UDP-N-ACETYLGLUCOSAMINE O-ACYLTRANSFERASE, MITOCHONDRIAL-RELATED"/>
    <property type="match status" value="1"/>
</dbReference>
<evidence type="ECO:0000256" key="4">
    <source>
        <dbReference type="ARBA" id="ARBA00022679"/>
    </source>
</evidence>
<evidence type="ECO:0000256" key="3">
    <source>
        <dbReference type="ARBA" id="ARBA00022556"/>
    </source>
</evidence>
<dbReference type="SUPFAM" id="SSF51161">
    <property type="entry name" value="Trimeric LpxA-like enzymes"/>
    <property type="match status" value="1"/>
</dbReference>
<dbReference type="Gene3D" id="2.160.10.10">
    <property type="entry name" value="Hexapeptide repeat proteins"/>
    <property type="match status" value="1"/>
</dbReference>
<dbReference type="PANTHER" id="PTHR43480">
    <property type="entry name" value="ACYL-[ACYL-CARRIER-PROTEIN]--UDP-N-ACETYLGLUCOSAMINE O-ACYLTRANSFERASE"/>
    <property type="match status" value="1"/>
</dbReference>
<keyword evidence="4 9" id="KW-0808">Transferase</keyword>
<evidence type="ECO:0000256" key="6">
    <source>
        <dbReference type="ARBA" id="ARBA00023098"/>
    </source>
</evidence>
<dbReference type="Proteomes" id="UP000038647">
    <property type="component" value="Unassembled WGS sequence"/>
</dbReference>
<name>A0ABP1YU96_YERAL</name>
<dbReference type="InterPro" id="IPR001451">
    <property type="entry name" value="Hexapep"/>
</dbReference>
<evidence type="ECO:0000256" key="7">
    <source>
        <dbReference type="ARBA" id="ARBA00023315"/>
    </source>
</evidence>
<accession>A0ABP1YU96</accession>
<dbReference type="InterPro" id="IPR011004">
    <property type="entry name" value="Trimer_LpxA-like_sf"/>
</dbReference>
<organism evidence="9 10">
    <name type="scientific">Yersinia aldovae</name>
    <dbReference type="NCBI Taxonomy" id="29483"/>
    <lineage>
        <taxon>Bacteria</taxon>
        <taxon>Pseudomonadati</taxon>
        <taxon>Pseudomonadota</taxon>
        <taxon>Gammaproteobacteria</taxon>
        <taxon>Enterobacterales</taxon>
        <taxon>Yersiniaceae</taxon>
        <taxon>Yersinia</taxon>
    </lineage>
</organism>
<dbReference type="InterPro" id="IPR010137">
    <property type="entry name" value="Lipid_A_LpxA"/>
</dbReference>